<organism evidence="1">
    <name type="scientific">bioreactor metagenome</name>
    <dbReference type="NCBI Taxonomy" id="1076179"/>
    <lineage>
        <taxon>unclassified sequences</taxon>
        <taxon>metagenomes</taxon>
        <taxon>ecological metagenomes</taxon>
    </lineage>
</organism>
<reference evidence="1" key="1">
    <citation type="submission" date="2019-08" db="EMBL/GenBank/DDBJ databases">
        <authorList>
            <person name="Kucharzyk K."/>
            <person name="Murdoch R.W."/>
            <person name="Higgins S."/>
            <person name="Loffler F."/>
        </authorList>
    </citation>
    <scope>NUCLEOTIDE SEQUENCE</scope>
</reference>
<gene>
    <name evidence="1" type="ORF">SDC9_40585</name>
</gene>
<proteinExistence type="predicted"/>
<dbReference type="Pfam" id="PF20181">
    <property type="entry name" value="DUF6544"/>
    <property type="match status" value="1"/>
</dbReference>
<dbReference type="InterPro" id="IPR046674">
    <property type="entry name" value="DUF6544"/>
</dbReference>
<name>A0A644VVF2_9ZZZZ</name>
<dbReference type="EMBL" id="VSSQ01000427">
    <property type="protein sequence ID" value="MPL94432.1"/>
    <property type="molecule type" value="Genomic_DNA"/>
</dbReference>
<accession>A0A644VVF2</accession>
<comment type="caution">
    <text evidence="1">The sequence shown here is derived from an EMBL/GenBank/DDBJ whole genome shotgun (WGS) entry which is preliminary data.</text>
</comment>
<protein>
    <submittedName>
        <fullName evidence="1">Uncharacterized protein</fullName>
    </submittedName>
</protein>
<sequence length="254" mass="29741">MKRVFIKDKSEFLERNKGYTTEIFTEELIKDLPEPLKKYLRVCGYINTPIPVNANVYWTESWLKMSPDKDWGKLQTTQFNSVKPIGRVAYMKFSSMPVAARDVYRDGYGEMNGKLLNLIKVVFDNSKEAAQSALITTFCEFMFIPGYLLLDNVKWEHIDDYSVRGTLEDNGIKVTGIFYFNKEGLFTHFETFDRYYSTGKNTYKKVKFSAIVESYKKQGKLKINEKVKIVWHLPEGDYEYYKGIVDKIEINVFD</sequence>
<dbReference type="AlphaFoldDB" id="A0A644VVF2"/>
<evidence type="ECO:0000313" key="1">
    <source>
        <dbReference type="EMBL" id="MPL94432.1"/>
    </source>
</evidence>